<reference evidence="1" key="1">
    <citation type="submission" date="2021-01" db="EMBL/GenBank/DDBJ databases">
        <title>Novel species in genus Nocardioides.</title>
        <authorList>
            <person name="Zhang G."/>
        </authorList>
    </citation>
    <scope>NUCLEOTIDE SEQUENCE</scope>
    <source>
        <strain evidence="1">Zg-536</strain>
    </source>
</reference>
<proteinExistence type="predicted"/>
<dbReference type="Proteomes" id="UP000663791">
    <property type="component" value="Unassembled WGS sequence"/>
</dbReference>
<protein>
    <submittedName>
        <fullName evidence="1">Uncharacterized protein</fullName>
    </submittedName>
</protein>
<sequence length="109" mass="12045">MTLIWATRGKTWGFRFVRDGGFADPLPPYERAFAGVGVGPRAFQRCGPTVAVRFPDPLGRKDAAGRPIPHELVLFPPQSADINNVEDALEVVWPLLAEEYASIWDPTPN</sequence>
<dbReference type="EMBL" id="JAERTX010000003">
    <property type="protein sequence ID" value="MBM9459106.1"/>
    <property type="molecule type" value="Genomic_DNA"/>
</dbReference>
<comment type="caution">
    <text evidence="1">The sequence shown here is derived from an EMBL/GenBank/DDBJ whole genome shotgun (WGS) entry which is preliminary data.</text>
</comment>
<evidence type="ECO:0000313" key="2">
    <source>
        <dbReference type="Proteomes" id="UP000663791"/>
    </source>
</evidence>
<name>A0A938XZJ3_9ACTN</name>
<evidence type="ECO:0000313" key="1">
    <source>
        <dbReference type="EMBL" id="MBM9459106.1"/>
    </source>
</evidence>
<gene>
    <name evidence="1" type="ORF">JK386_04270</name>
</gene>
<accession>A0A938XZJ3</accession>
<organism evidence="1 2">
    <name type="scientific">Nocardioides faecalis</name>
    <dbReference type="NCBI Taxonomy" id="2803858"/>
    <lineage>
        <taxon>Bacteria</taxon>
        <taxon>Bacillati</taxon>
        <taxon>Actinomycetota</taxon>
        <taxon>Actinomycetes</taxon>
        <taxon>Propionibacteriales</taxon>
        <taxon>Nocardioidaceae</taxon>
        <taxon>Nocardioides</taxon>
    </lineage>
</organism>
<dbReference type="AlphaFoldDB" id="A0A938XZJ3"/>
<dbReference type="RefSeq" id="WP_205290396.1">
    <property type="nucleotide sequence ID" value="NZ_CP074406.1"/>
</dbReference>
<keyword evidence="2" id="KW-1185">Reference proteome</keyword>